<feature type="region of interest" description="Disordered" evidence="1">
    <location>
        <begin position="1"/>
        <end position="48"/>
    </location>
</feature>
<evidence type="ECO:0000313" key="3">
    <source>
        <dbReference type="Proteomes" id="UP000796880"/>
    </source>
</evidence>
<evidence type="ECO:0000256" key="1">
    <source>
        <dbReference type="SAM" id="MobiDB-lite"/>
    </source>
</evidence>
<feature type="region of interest" description="Disordered" evidence="1">
    <location>
        <begin position="192"/>
        <end position="243"/>
    </location>
</feature>
<proteinExistence type="predicted"/>
<evidence type="ECO:0000313" key="2">
    <source>
        <dbReference type="EMBL" id="KAF3450510.1"/>
    </source>
</evidence>
<reference evidence="2" key="1">
    <citation type="submission" date="2020-03" db="EMBL/GenBank/DDBJ databases">
        <title>A high-quality chromosome-level genome assembly of a woody plant with both climbing and erect habits, Rhamnella rubrinervis.</title>
        <authorList>
            <person name="Lu Z."/>
            <person name="Yang Y."/>
            <person name="Zhu X."/>
            <person name="Sun Y."/>
        </authorList>
    </citation>
    <scope>NUCLEOTIDE SEQUENCE</scope>
    <source>
        <strain evidence="2">BYM</strain>
        <tissue evidence="2">Leaf</tissue>
    </source>
</reference>
<accession>A0A8K0HEU6</accession>
<dbReference type="EMBL" id="VOIH02000003">
    <property type="protein sequence ID" value="KAF3450510.1"/>
    <property type="molecule type" value="Genomic_DNA"/>
</dbReference>
<feature type="region of interest" description="Disordered" evidence="1">
    <location>
        <begin position="95"/>
        <end position="119"/>
    </location>
</feature>
<comment type="caution">
    <text evidence="2">The sequence shown here is derived from an EMBL/GenBank/DDBJ whole genome shotgun (WGS) entry which is preliminary data.</text>
</comment>
<keyword evidence="3" id="KW-1185">Reference proteome</keyword>
<sequence length="273" mass="30582">MTQAPSRQYRRDPDDLFRTTTGGRAAGVHPTAQRHEGRNNGLPDAAAGNAFKPFCYRTKIYDYMVRRNRELHASAQGPQLRYPEEEIELDMQRRAKEGESDLRSLDEQPPSIPLSESINGFCSKRRKPWKNTSSNKQRVEVLRSSIQDMEACTAVTQRIGGLCRQHTSVHETRDEVRTRDNGNFGRYHIFKHIGSNGDHPKSQNRAAPLAGYDGNEPLKADNHASAKKERDANGKDDGGRRSSAYNMILGTTLVDSMKAIPSTYHQDQVSGSG</sequence>
<dbReference type="Proteomes" id="UP000796880">
    <property type="component" value="Unassembled WGS sequence"/>
</dbReference>
<dbReference type="AlphaFoldDB" id="A0A8K0HEU6"/>
<feature type="compositionally biased region" description="Basic and acidic residues" evidence="1">
    <location>
        <begin position="95"/>
        <end position="106"/>
    </location>
</feature>
<feature type="compositionally biased region" description="Basic and acidic residues" evidence="1">
    <location>
        <begin position="216"/>
        <end position="240"/>
    </location>
</feature>
<gene>
    <name evidence="2" type="ORF">FNV43_RR06594</name>
</gene>
<protein>
    <submittedName>
        <fullName evidence="2">Uncharacterized protein</fullName>
    </submittedName>
</protein>
<name>A0A8K0HEU6_9ROSA</name>
<organism evidence="2 3">
    <name type="scientific">Rhamnella rubrinervis</name>
    <dbReference type="NCBI Taxonomy" id="2594499"/>
    <lineage>
        <taxon>Eukaryota</taxon>
        <taxon>Viridiplantae</taxon>
        <taxon>Streptophyta</taxon>
        <taxon>Embryophyta</taxon>
        <taxon>Tracheophyta</taxon>
        <taxon>Spermatophyta</taxon>
        <taxon>Magnoliopsida</taxon>
        <taxon>eudicotyledons</taxon>
        <taxon>Gunneridae</taxon>
        <taxon>Pentapetalae</taxon>
        <taxon>rosids</taxon>
        <taxon>fabids</taxon>
        <taxon>Rosales</taxon>
        <taxon>Rhamnaceae</taxon>
        <taxon>rhamnoid group</taxon>
        <taxon>Rhamneae</taxon>
        <taxon>Rhamnella</taxon>
    </lineage>
</organism>